<keyword evidence="4" id="KW-1185">Reference proteome</keyword>
<name>A0A0N4VVI7_HAEPC</name>
<dbReference type="PANTHER" id="PTHR21661">
    <property type="entry name" value="EPOXIDE HYDROLASE 1-RELATED"/>
    <property type="match status" value="1"/>
</dbReference>
<evidence type="ECO:0000313" key="4">
    <source>
        <dbReference type="Proteomes" id="UP000268014"/>
    </source>
</evidence>
<dbReference type="WBParaSite" id="HPLM_0000130701-mRNA-1">
    <property type="protein sequence ID" value="HPLM_0000130701-mRNA-1"/>
    <property type="gene ID" value="HPLM_0000130701"/>
</dbReference>
<evidence type="ECO:0000313" key="5">
    <source>
        <dbReference type="WBParaSite" id="HPLM_0000130701-mRNA-1"/>
    </source>
</evidence>
<evidence type="ECO:0000313" key="3">
    <source>
        <dbReference type="EMBL" id="VDO08882.1"/>
    </source>
</evidence>
<dbReference type="InterPro" id="IPR029058">
    <property type="entry name" value="AB_hydrolase_fold"/>
</dbReference>
<dbReference type="Proteomes" id="UP000268014">
    <property type="component" value="Unassembled WGS sequence"/>
</dbReference>
<organism evidence="5">
    <name type="scientific">Haemonchus placei</name>
    <name type="common">Barber's pole worm</name>
    <dbReference type="NCBI Taxonomy" id="6290"/>
    <lineage>
        <taxon>Eukaryota</taxon>
        <taxon>Metazoa</taxon>
        <taxon>Ecdysozoa</taxon>
        <taxon>Nematoda</taxon>
        <taxon>Chromadorea</taxon>
        <taxon>Rhabditida</taxon>
        <taxon>Rhabditina</taxon>
        <taxon>Rhabditomorpha</taxon>
        <taxon>Strongyloidea</taxon>
        <taxon>Trichostrongylidae</taxon>
        <taxon>Haemonchus</taxon>
    </lineage>
</organism>
<dbReference type="OrthoDB" id="7130006at2759"/>
<dbReference type="GO" id="GO:0097176">
    <property type="term" value="P:epoxide metabolic process"/>
    <property type="evidence" value="ECO:0007669"/>
    <property type="project" value="TreeGrafter"/>
</dbReference>
<protein>
    <submittedName>
        <fullName evidence="5">Epoxide hydrolase</fullName>
    </submittedName>
</protein>
<evidence type="ECO:0000256" key="2">
    <source>
        <dbReference type="ARBA" id="ARBA00022801"/>
    </source>
</evidence>
<dbReference type="AlphaFoldDB" id="A0A0N4VVI7"/>
<dbReference type="STRING" id="6290.A0A0N4VVI7"/>
<dbReference type="GO" id="GO:0004301">
    <property type="term" value="F:epoxide hydrolase activity"/>
    <property type="evidence" value="ECO:0007669"/>
    <property type="project" value="TreeGrafter"/>
</dbReference>
<dbReference type="EMBL" id="UZAF01001652">
    <property type="protein sequence ID" value="VDO08882.1"/>
    <property type="molecule type" value="Genomic_DNA"/>
</dbReference>
<dbReference type="SUPFAM" id="SSF53474">
    <property type="entry name" value="alpha/beta-Hydrolases"/>
    <property type="match status" value="1"/>
</dbReference>
<gene>
    <name evidence="3" type="ORF">HPLM_LOCUS1305</name>
</gene>
<evidence type="ECO:0000256" key="1">
    <source>
        <dbReference type="ARBA" id="ARBA00010088"/>
    </source>
</evidence>
<sequence>MKIRQIPQGRSTEIFRKFSRDELLTIVMIYWLNGNIVSSQRFYREFFLDDRNRALQKQYLAVPTAHLSAMNEFFDRTPPEISSVLYNLTHYTEVADVGHFAAFEMPRPVAVDIFDFVKKLES</sequence>
<reference evidence="5" key="1">
    <citation type="submission" date="2017-02" db="UniProtKB">
        <authorList>
            <consortium name="WormBaseParasite"/>
        </authorList>
    </citation>
    <scope>IDENTIFICATION</scope>
</reference>
<proteinExistence type="inferred from homology"/>
<dbReference type="Gene3D" id="3.40.50.1820">
    <property type="entry name" value="alpha/beta hydrolase"/>
    <property type="match status" value="1"/>
</dbReference>
<dbReference type="PANTHER" id="PTHR21661:SF35">
    <property type="entry name" value="EPOXIDE HYDROLASE"/>
    <property type="match status" value="1"/>
</dbReference>
<reference evidence="3 4" key="2">
    <citation type="submission" date="2018-11" db="EMBL/GenBank/DDBJ databases">
        <authorList>
            <consortium name="Pathogen Informatics"/>
        </authorList>
    </citation>
    <scope>NUCLEOTIDE SEQUENCE [LARGE SCALE GENOMIC DNA]</scope>
    <source>
        <strain evidence="3 4">MHpl1</strain>
    </source>
</reference>
<keyword evidence="2" id="KW-0378">Hydrolase</keyword>
<accession>A0A0N4VVI7</accession>
<comment type="similarity">
    <text evidence="1">Belongs to the peptidase S33 family.</text>
</comment>